<dbReference type="PIRSF" id="PIRSF038994">
    <property type="entry name" value="NagA"/>
    <property type="match status" value="1"/>
</dbReference>
<feature type="binding site" evidence="7">
    <location>
        <begin position="207"/>
        <end position="208"/>
    </location>
    <ligand>
        <name>substrate</name>
    </ligand>
</feature>
<evidence type="ECO:0000313" key="10">
    <source>
        <dbReference type="EMBL" id="VEU64560.1"/>
    </source>
</evidence>
<dbReference type="EMBL" id="LR214986">
    <property type="protein sequence ID" value="VEU64560.1"/>
    <property type="molecule type" value="Genomic_DNA"/>
</dbReference>
<evidence type="ECO:0000256" key="2">
    <source>
        <dbReference type="ARBA" id="ARBA00022723"/>
    </source>
</evidence>
<dbReference type="EC" id="3.5.1.25" evidence="10"/>
<dbReference type="InterPro" id="IPR006680">
    <property type="entry name" value="Amidohydro-rel"/>
</dbReference>
<feature type="active site" description="Proton donor/acceptor" evidence="6">
    <location>
        <position position="262"/>
    </location>
</feature>
<comment type="cofactor">
    <cofactor evidence="8">
        <name>a divalent metal cation</name>
        <dbReference type="ChEBI" id="CHEBI:60240"/>
    </cofactor>
    <text evidence="8">Binds 1 divalent metal cation per subunit.</text>
</comment>
<dbReference type="Pfam" id="PF01979">
    <property type="entry name" value="Amidohydro_1"/>
    <property type="match status" value="1"/>
</dbReference>
<dbReference type="RefSeq" id="WP_129720495.1">
    <property type="nucleotide sequence ID" value="NZ_CP140753.1"/>
</dbReference>
<accession>A0A449AHV3</accession>
<dbReference type="NCBIfam" id="TIGR00221">
    <property type="entry name" value="nagA"/>
    <property type="match status" value="1"/>
</dbReference>
<evidence type="ECO:0000256" key="7">
    <source>
        <dbReference type="PIRSR" id="PIRSR038994-2"/>
    </source>
</evidence>
<comment type="similarity">
    <text evidence="1 5">Belongs to the metallo-dependent hydrolases superfamily. NagA family.</text>
</comment>
<keyword evidence="10" id="KW-0614">Plasmid</keyword>
<dbReference type="PANTHER" id="PTHR11113:SF14">
    <property type="entry name" value="N-ACETYLGLUCOSAMINE-6-PHOSPHATE DEACETYLASE"/>
    <property type="match status" value="1"/>
</dbReference>
<dbReference type="AlphaFoldDB" id="A0A449AHV3"/>
<keyword evidence="4 5" id="KW-0119">Carbohydrate metabolism</keyword>
<dbReference type="SUPFAM" id="SSF51556">
    <property type="entry name" value="Metallo-dependent hydrolases"/>
    <property type="match status" value="1"/>
</dbReference>
<evidence type="ECO:0000256" key="1">
    <source>
        <dbReference type="ARBA" id="ARBA00010716"/>
    </source>
</evidence>
<feature type="binding site" evidence="7">
    <location>
        <position position="215"/>
    </location>
    <ligand>
        <name>substrate</name>
    </ligand>
</feature>
<keyword evidence="3 5" id="KW-0378">Hydrolase</keyword>
<evidence type="ECO:0000256" key="6">
    <source>
        <dbReference type="PIRSR" id="PIRSR038994-1"/>
    </source>
</evidence>
<evidence type="ECO:0000256" key="8">
    <source>
        <dbReference type="PIRSR" id="PIRSR038994-3"/>
    </source>
</evidence>
<dbReference type="InterPro" id="IPR032466">
    <property type="entry name" value="Metal_Hydrolase"/>
</dbReference>
<feature type="binding site" evidence="8">
    <location>
        <position position="183"/>
    </location>
    <ligand>
        <name>Zn(2+)</name>
        <dbReference type="ChEBI" id="CHEBI:29105"/>
    </ligand>
</feature>
<evidence type="ECO:0000256" key="3">
    <source>
        <dbReference type="ARBA" id="ARBA00022801"/>
    </source>
</evidence>
<proteinExistence type="inferred from homology"/>
<protein>
    <submittedName>
        <fullName evidence="10">N-acetylglucosamine-6-phosphate deacetylase</fullName>
        <ecNumber evidence="10">3.5.1.25</ecNumber>
    </submittedName>
</protein>
<dbReference type="Proteomes" id="UP000289506">
    <property type="component" value="Plasmid 13"/>
</dbReference>
<dbReference type="Gene3D" id="2.30.40.10">
    <property type="entry name" value="Urease, subunit C, domain 1"/>
    <property type="match status" value="1"/>
</dbReference>
<dbReference type="GO" id="GO:0006046">
    <property type="term" value="P:N-acetylglucosamine catabolic process"/>
    <property type="evidence" value="ECO:0007669"/>
    <property type="project" value="TreeGrafter"/>
</dbReference>
<evidence type="ECO:0000256" key="4">
    <source>
        <dbReference type="ARBA" id="ARBA00023277"/>
    </source>
</evidence>
<feature type="binding site" evidence="8">
    <location>
        <position position="204"/>
    </location>
    <ligand>
        <name>Zn(2+)</name>
        <dbReference type="ChEBI" id="CHEBI:29105"/>
    </ligand>
</feature>
<feature type="binding site" evidence="7">
    <location>
        <position position="239"/>
    </location>
    <ligand>
        <name>substrate</name>
    </ligand>
</feature>
<keyword evidence="2 8" id="KW-0479">Metal-binding</keyword>
<feature type="domain" description="Amidohydrolase-related" evidence="9">
    <location>
        <begin position="42"/>
        <end position="366"/>
    </location>
</feature>
<gene>
    <name evidence="10" type="primary">nagA</name>
    <name evidence="10" type="ORF">NCTC10142_00314</name>
</gene>
<feature type="binding site" evidence="7">
    <location>
        <begin position="296"/>
        <end position="298"/>
    </location>
    <ligand>
        <name>substrate</name>
    </ligand>
</feature>
<dbReference type="InterPro" id="IPR011059">
    <property type="entry name" value="Metal-dep_hydrolase_composite"/>
</dbReference>
<dbReference type="GO" id="GO:0046872">
    <property type="term" value="F:metal ion binding"/>
    <property type="evidence" value="ECO:0007669"/>
    <property type="project" value="UniProtKB-KW"/>
</dbReference>
<dbReference type="Gene3D" id="3.20.20.140">
    <property type="entry name" value="Metal-dependent hydrolases"/>
    <property type="match status" value="1"/>
</dbReference>
<name>A0A449AHV3_9BACT</name>
<evidence type="ECO:0000259" key="9">
    <source>
        <dbReference type="Pfam" id="PF01979"/>
    </source>
</evidence>
<organism evidence="10 11">
    <name type="scientific">Mycoplasmopsis cynos</name>
    <dbReference type="NCBI Taxonomy" id="171284"/>
    <lineage>
        <taxon>Bacteria</taxon>
        <taxon>Bacillati</taxon>
        <taxon>Mycoplasmatota</taxon>
        <taxon>Mycoplasmoidales</taxon>
        <taxon>Metamycoplasmataceae</taxon>
        <taxon>Mycoplasmopsis</taxon>
    </lineage>
</organism>
<feature type="binding site" evidence="7">
    <location>
        <position position="128"/>
    </location>
    <ligand>
        <name>substrate</name>
    </ligand>
</feature>
<dbReference type="PANTHER" id="PTHR11113">
    <property type="entry name" value="N-ACETYLGLUCOSAMINE-6-PHOSPHATE DEACETYLASE"/>
    <property type="match status" value="1"/>
</dbReference>
<dbReference type="SUPFAM" id="SSF51338">
    <property type="entry name" value="Composite domain of metallo-dependent hydrolases"/>
    <property type="match status" value="1"/>
</dbReference>
<reference evidence="10 11" key="1">
    <citation type="submission" date="2019-01" db="EMBL/GenBank/DDBJ databases">
        <authorList>
            <consortium name="Pathogen Informatics"/>
        </authorList>
    </citation>
    <scope>NUCLEOTIDE SEQUENCE [LARGE SCALE GENOMIC DNA]</scope>
    <source>
        <strain evidence="10 11">NCTC10142</strain>
        <plasmid evidence="11">13</plasmid>
    </source>
</reference>
<geneLocation type="plasmid" evidence="10 11">
    <name>13</name>
</geneLocation>
<sequence>MIQTISNVKIINPDTTIECADIIIENNYIKEIIPNNSIATKIAVPGFIDTHIHGMYNYDVMQGKEALEHISYHLALNGTTSFMPTAMTNSWNIILQSLNSMSENKIWYSRNLGFHIEGPFIGQEKKGAHKPEYLTKANKTKINAILKASNYNLKKISFDPTMMPLNSFKYLQNDLKIIGSIGHTNANYQLCQEFFNNGCNMVCHLWNAMSGVDSRHPGLAQAALYNDQVYTELIIDFVHSTKETILFTIKNKTPDKIIAISDAIKPAYYHDGENISGGIKVEKHGKLITLAGTNTIAGSGIMIYDAFLNLIKIGCSLNDAVKMTSYNAAKHLGYDKLGEIKKDYLADIVILNSNDYKIKSVYIDGRKIK</sequence>
<dbReference type="GO" id="GO:0008448">
    <property type="term" value="F:N-acetylglucosamine-6-phosphate deacetylase activity"/>
    <property type="evidence" value="ECO:0007669"/>
    <property type="project" value="UniProtKB-EC"/>
</dbReference>
<dbReference type="InterPro" id="IPR003764">
    <property type="entry name" value="GlcNAc_6-P_deAcase"/>
</dbReference>
<evidence type="ECO:0000256" key="5">
    <source>
        <dbReference type="PIRNR" id="PIRNR038994"/>
    </source>
</evidence>
<evidence type="ECO:0000313" key="11">
    <source>
        <dbReference type="Proteomes" id="UP000289506"/>
    </source>
</evidence>
<feature type="binding site" evidence="8">
    <location>
        <position position="117"/>
    </location>
    <ligand>
        <name>Zn(2+)</name>
        <dbReference type="ChEBI" id="CHEBI:29105"/>
    </ligand>
</feature>